<feature type="transmembrane region" description="Helical" evidence="8">
    <location>
        <begin position="95"/>
        <end position="117"/>
    </location>
</feature>
<keyword evidence="6 8" id="KW-0472">Membrane</keyword>
<dbReference type="Proteomes" id="UP001370490">
    <property type="component" value="Unassembled WGS sequence"/>
</dbReference>
<dbReference type="InterPro" id="IPR001594">
    <property type="entry name" value="Palmitoyltrfase_DHHC"/>
</dbReference>
<comment type="subcellular location">
    <subcellularLocation>
        <location evidence="1">Endomembrane system</location>
        <topology evidence="1">Multi-pass membrane protein</topology>
    </subcellularLocation>
</comment>
<keyword evidence="11" id="KW-1185">Reference proteome</keyword>
<evidence type="ECO:0000256" key="5">
    <source>
        <dbReference type="ARBA" id="ARBA00022989"/>
    </source>
</evidence>
<evidence type="ECO:0000313" key="10">
    <source>
        <dbReference type="EMBL" id="KAK6921327.1"/>
    </source>
</evidence>
<comment type="domain">
    <text evidence="8">The DHHC domain is required for palmitoyltransferase activity.</text>
</comment>
<evidence type="ECO:0000313" key="11">
    <source>
        <dbReference type="Proteomes" id="UP001370490"/>
    </source>
</evidence>
<feature type="transmembrane region" description="Helical" evidence="8">
    <location>
        <begin position="257"/>
        <end position="277"/>
    </location>
</feature>
<name>A0AAN8V5G2_9MAGN</name>
<protein>
    <recommendedName>
        <fullName evidence="8">S-acyltransferase</fullName>
        <ecNumber evidence="8">2.3.1.225</ecNumber>
    </recommendedName>
    <alternativeName>
        <fullName evidence="8">Palmitoyltransferase</fullName>
    </alternativeName>
</protein>
<feature type="non-terminal residue" evidence="10">
    <location>
        <position position="1"/>
    </location>
</feature>
<keyword evidence="5 8" id="KW-1133">Transmembrane helix</keyword>
<comment type="caution">
    <text evidence="10">The sequence shown here is derived from an EMBL/GenBank/DDBJ whole genome shotgun (WGS) entry which is preliminary data.</text>
</comment>
<evidence type="ECO:0000256" key="6">
    <source>
        <dbReference type="ARBA" id="ARBA00023136"/>
    </source>
</evidence>
<evidence type="ECO:0000256" key="1">
    <source>
        <dbReference type="ARBA" id="ARBA00004127"/>
    </source>
</evidence>
<feature type="transmembrane region" description="Helical" evidence="8">
    <location>
        <begin position="62"/>
        <end position="83"/>
    </location>
</feature>
<gene>
    <name evidence="10" type="ORF">RJ641_015005</name>
</gene>
<keyword evidence="4 8" id="KW-0812">Transmembrane</keyword>
<dbReference type="EMBL" id="JBAMMX010000020">
    <property type="protein sequence ID" value="KAK6921327.1"/>
    <property type="molecule type" value="Genomic_DNA"/>
</dbReference>
<accession>A0AAN8V5G2</accession>
<dbReference type="GO" id="GO:0019706">
    <property type="term" value="F:protein-cysteine S-palmitoyltransferase activity"/>
    <property type="evidence" value="ECO:0007669"/>
    <property type="project" value="UniProtKB-EC"/>
</dbReference>
<evidence type="ECO:0000256" key="7">
    <source>
        <dbReference type="ARBA" id="ARBA00023315"/>
    </source>
</evidence>
<evidence type="ECO:0000256" key="4">
    <source>
        <dbReference type="ARBA" id="ARBA00022692"/>
    </source>
</evidence>
<evidence type="ECO:0000259" key="9">
    <source>
        <dbReference type="Pfam" id="PF01529"/>
    </source>
</evidence>
<feature type="transmembrane region" description="Helical" evidence="8">
    <location>
        <begin position="188"/>
        <end position="211"/>
    </location>
</feature>
<reference evidence="10 11" key="1">
    <citation type="submission" date="2023-12" db="EMBL/GenBank/DDBJ databases">
        <title>A high-quality genome assembly for Dillenia turbinata (Dilleniales).</title>
        <authorList>
            <person name="Chanderbali A."/>
        </authorList>
    </citation>
    <scope>NUCLEOTIDE SEQUENCE [LARGE SCALE GENOMIC DNA]</scope>
    <source>
        <strain evidence="10">LSX21</strain>
        <tissue evidence="10">Leaf</tissue>
    </source>
</reference>
<dbReference type="PANTHER" id="PTHR12246">
    <property type="entry name" value="PALMITOYLTRANSFERASE ZDHHC16"/>
    <property type="match status" value="1"/>
</dbReference>
<comment type="similarity">
    <text evidence="2 8">Belongs to the DHHC palmitoyltransferase family.</text>
</comment>
<dbReference type="InterPro" id="IPR039859">
    <property type="entry name" value="PFA4/ZDH16/20/ERF2-like"/>
</dbReference>
<sequence>EEHAVSSIMEDHEDTCWGCGLRLLLPSYSPIFKCGWCGAITKQRTWRPEKKWFFWRRLQDRCLISCLFLFMLFVICGGVWAVYPVVFSISHLCGILHSTITAMLSVATISSLSLAAFRRAGAPPTIFWGSYPLVGKDGLENYTFCQYCSKPKSPRAHHCRSCGMCILDMDHHCPFIGNCVGAANHQSFIAFLIAAVVSMVYVTIMTAFAGIHLWPPLNHVSLGRPNNFKTTLPLGILKEIAIFLLNSAMLRSARGLILLYLFIASISVEIGLSVLLWQQLSYIYEGKTYLSELSSQANDEVKEGDYQNLVKFFSCPTFVSRYCPRLWTKRKRRKVKGDI</sequence>
<evidence type="ECO:0000256" key="3">
    <source>
        <dbReference type="ARBA" id="ARBA00022679"/>
    </source>
</evidence>
<evidence type="ECO:0000256" key="8">
    <source>
        <dbReference type="RuleBase" id="RU079119"/>
    </source>
</evidence>
<keyword evidence="3 8" id="KW-0808">Transferase</keyword>
<proteinExistence type="inferred from homology"/>
<dbReference type="AlphaFoldDB" id="A0AAN8V5G2"/>
<organism evidence="10 11">
    <name type="scientific">Dillenia turbinata</name>
    <dbReference type="NCBI Taxonomy" id="194707"/>
    <lineage>
        <taxon>Eukaryota</taxon>
        <taxon>Viridiplantae</taxon>
        <taxon>Streptophyta</taxon>
        <taxon>Embryophyta</taxon>
        <taxon>Tracheophyta</taxon>
        <taxon>Spermatophyta</taxon>
        <taxon>Magnoliopsida</taxon>
        <taxon>eudicotyledons</taxon>
        <taxon>Gunneridae</taxon>
        <taxon>Pentapetalae</taxon>
        <taxon>Dilleniales</taxon>
        <taxon>Dilleniaceae</taxon>
        <taxon>Dillenia</taxon>
    </lineage>
</organism>
<dbReference type="EC" id="2.3.1.225" evidence="8"/>
<comment type="catalytic activity">
    <reaction evidence="8">
        <text>L-cysteinyl-[protein] + hexadecanoyl-CoA = S-hexadecanoyl-L-cysteinyl-[protein] + CoA</text>
        <dbReference type="Rhea" id="RHEA:36683"/>
        <dbReference type="Rhea" id="RHEA-COMP:10131"/>
        <dbReference type="Rhea" id="RHEA-COMP:11032"/>
        <dbReference type="ChEBI" id="CHEBI:29950"/>
        <dbReference type="ChEBI" id="CHEBI:57287"/>
        <dbReference type="ChEBI" id="CHEBI:57379"/>
        <dbReference type="ChEBI" id="CHEBI:74151"/>
        <dbReference type="EC" id="2.3.1.225"/>
    </reaction>
</comment>
<dbReference type="PROSITE" id="PS50216">
    <property type="entry name" value="DHHC"/>
    <property type="match status" value="1"/>
</dbReference>
<dbReference type="Pfam" id="PF01529">
    <property type="entry name" value="DHHC"/>
    <property type="match status" value="1"/>
</dbReference>
<dbReference type="GO" id="GO:0012505">
    <property type="term" value="C:endomembrane system"/>
    <property type="evidence" value="ECO:0007669"/>
    <property type="project" value="UniProtKB-SubCell"/>
</dbReference>
<keyword evidence="7 8" id="KW-0012">Acyltransferase</keyword>
<feature type="domain" description="Palmitoyltransferase DHHC" evidence="9">
    <location>
        <begin position="142"/>
        <end position="292"/>
    </location>
</feature>
<evidence type="ECO:0000256" key="2">
    <source>
        <dbReference type="ARBA" id="ARBA00008574"/>
    </source>
</evidence>